<evidence type="ECO:0000256" key="5">
    <source>
        <dbReference type="ARBA" id="ARBA00022679"/>
    </source>
</evidence>
<keyword evidence="15" id="KW-1185">Reference proteome</keyword>
<reference evidence="14" key="1">
    <citation type="journal article" date="2014" name="Int. J. Syst. Evol. Microbiol.">
        <title>Complete genome sequence of Corynebacterium casei LMG S-19264T (=DSM 44701T), isolated from a smear-ripened cheese.</title>
        <authorList>
            <consortium name="US DOE Joint Genome Institute (JGI-PGF)"/>
            <person name="Walter F."/>
            <person name="Albersmeier A."/>
            <person name="Kalinowski J."/>
            <person name="Ruckert C."/>
        </authorList>
    </citation>
    <scope>NUCLEOTIDE SEQUENCE</scope>
    <source>
        <strain evidence="14">JCM 13919</strain>
    </source>
</reference>
<evidence type="ECO:0000313" key="14">
    <source>
        <dbReference type="EMBL" id="GGI87011.1"/>
    </source>
</evidence>
<evidence type="ECO:0000256" key="6">
    <source>
        <dbReference type="ARBA" id="ARBA00022695"/>
    </source>
</evidence>
<comment type="similarity">
    <text evidence="2 10">Belongs to the beta sliding clamp family.</text>
</comment>
<evidence type="ECO:0000259" key="13">
    <source>
        <dbReference type="Pfam" id="PF02768"/>
    </source>
</evidence>
<keyword evidence="9" id="KW-0238">DNA-binding</keyword>
<evidence type="ECO:0000256" key="4">
    <source>
        <dbReference type="ARBA" id="ARBA00022490"/>
    </source>
</evidence>
<dbReference type="PIRSF" id="PIRSF000804">
    <property type="entry name" value="DNA_pol_III_b"/>
    <property type="match status" value="1"/>
</dbReference>
<dbReference type="RefSeq" id="WP_131776954.1">
    <property type="nucleotide sequence ID" value="NZ_BMOB01000006.1"/>
</dbReference>
<protein>
    <recommendedName>
        <fullName evidence="3 10">Beta sliding clamp</fullName>
    </recommendedName>
</protein>
<evidence type="ECO:0000256" key="8">
    <source>
        <dbReference type="ARBA" id="ARBA00022932"/>
    </source>
</evidence>
<dbReference type="PANTHER" id="PTHR30478:SF0">
    <property type="entry name" value="BETA SLIDING CLAMP"/>
    <property type="match status" value="1"/>
</dbReference>
<dbReference type="Pfam" id="PF02768">
    <property type="entry name" value="DNA_pol3_beta_3"/>
    <property type="match status" value="1"/>
</dbReference>
<dbReference type="Pfam" id="PF00712">
    <property type="entry name" value="DNA_pol3_beta"/>
    <property type="match status" value="1"/>
</dbReference>
<dbReference type="NCBIfam" id="TIGR00663">
    <property type="entry name" value="dnan"/>
    <property type="match status" value="1"/>
</dbReference>
<dbReference type="GO" id="GO:0008408">
    <property type="term" value="F:3'-5' exonuclease activity"/>
    <property type="evidence" value="ECO:0007669"/>
    <property type="project" value="InterPro"/>
</dbReference>
<comment type="function">
    <text evidence="10">Confers DNA tethering and processivity to DNA polymerases and other proteins. Acts as a clamp, forming a ring around DNA (a reaction catalyzed by the clamp-loading complex) which diffuses in an ATP-independent manner freely and bidirectionally along dsDNA. Initially characterized for its ability to contact the catalytic subunit of DNA polymerase III (Pol III), a complex, multichain enzyme responsible for most of the replicative synthesis in bacteria; Pol III exhibits 3'-5' exonuclease proofreading activity. The beta chain is required for initiation of replication as well as for processivity of DNA replication.</text>
</comment>
<name>A0A917NC00_9GAMM</name>
<evidence type="ECO:0000259" key="11">
    <source>
        <dbReference type="Pfam" id="PF00712"/>
    </source>
</evidence>
<dbReference type="InterPro" id="IPR001001">
    <property type="entry name" value="DNA_polIII_beta"/>
</dbReference>
<dbReference type="Pfam" id="PF02767">
    <property type="entry name" value="DNA_pol3_beta_2"/>
    <property type="match status" value="1"/>
</dbReference>
<dbReference type="GO" id="GO:0003887">
    <property type="term" value="F:DNA-directed DNA polymerase activity"/>
    <property type="evidence" value="ECO:0007669"/>
    <property type="project" value="UniProtKB-UniRule"/>
</dbReference>
<accession>A0A917NC00</accession>
<proteinExistence type="inferred from homology"/>
<reference evidence="14" key="2">
    <citation type="submission" date="2020-09" db="EMBL/GenBank/DDBJ databases">
        <authorList>
            <person name="Sun Q."/>
            <person name="Ohkuma M."/>
        </authorList>
    </citation>
    <scope>NUCLEOTIDE SEQUENCE</scope>
    <source>
        <strain evidence="14">JCM 13919</strain>
    </source>
</reference>
<dbReference type="GO" id="GO:0006271">
    <property type="term" value="P:DNA strand elongation involved in DNA replication"/>
    <property type="evidence" value="ECO:0007669"/>
    <property type="project" value="TreeGrafter"/>
</dbReference>
<dbReference type="Gene3D" id="3.70.10.10">
    <property type="match status" value="1"/>
</dbReference>
<keyword evidence="8 10" id="KW-0239">DNA-directed DNA polymerase</keyword>
<gene>
    <name evidence="14" type="ORF">GCM10007966_14630</name>
</gene>
<keyword evidence="5 10" id="KW-0808">Transferase</keyword>
<evidence type="ECO:0000256" key="10">
    <source>
        <dbReference type="PIRNR" id="PIRNR000804"/>
    </source>
</evidence>
<evidence type="ECO:0000313" key="15">
    <source>
        <dbReference type="Proteomes" id="UP000630149"/>
    </source>
</evidence>
<evidence type="ECO:0000256" key="7">
    <source>
        <dbReference type="ARBA" id="ARBA00022705"/>
    </source>
</evidence>
<evidence type="ECO:0000256" key="3">
    <source>
        <dbReference type="ARBA" id="ARBA00021035"/>
    </source>
</evidence>
<feature type="domain" description="DNA polymerase III beta sliding clamp C-terminal" evidence="13">
    <location>
        <begin position="248"/>
        <end position="366"/>
    </location>
</feature>
<dbReference type="InterPro" id="IPR022635">
    <property type="entry name" value="DNA_polIII_beta_C"/>
</dbReference>
<dbReference type="GO" id="GO:0009360">
    <property type="term" value="C:DNA polymerase III complex"/>
    <property type="evidence" value="ECO:0007669"/>
    <property type="project" value="InterPro"/>
</dbReference>
<dbReference type="SMART" id="SM00480">
    <property type="entry name" value="POL3Bc"/>
    <property type="match status" value="1"/>
</dbReference>
<evidence type="ECO:0000256" key="1">
    <source>
        <dbReference type="ARBA" id="ARBA00004496"/>
    </source>
</evidence>
<dbReference type="SUPFAM" id="SSF55979">
    <property type="entry name" value="DNA clamp"/>
    <property type="match status" value="3"/>
</dbReference>
<dbReference type="PANTHER" id="PTHR30478">
    <property type="entry name" value="DNA POLYMERASE III SUBUNIT BETA"/>
    <property type="match status" value="1"/>
</dbReference>
<dbReference type="Proteomes" id="UP000630149">
    <property type="component" value="Unassembled WGS sequence"/>
</dbReference>
<feature type="domain" description="DNA polymerase III beta sliding clamp N-terminal" evidence="11">
    <location>
        <begin position="3"/>
        <end position="119"/>
    </location>
</feature>
<dbReference type="OrthoDB" id="8421503at2"/>
<keyword evidence="7 10" id="KW-0235">DNA replication</keyword>
<evidence type="ECO:0000256" key="9">
    <source>
        <dbReference type="ARBA" id="ARBA00023125"/>
    </source>
</evidence>
<comment type="caution">
    <text evidence="14">The sequence shown here is derived from an EMBL/GenBank/DDBJ whole genome shotgun (WGS) entry which is preliminary data.</text>
</comment>
<dbReference type="Gene3D" id="3.10.150.10">
    <property type="entry name" value="DNA Polymerase III, subunit A, domain 2"/>
    <property type="match status" value="1"/>
</dbReference>
<comment type="subunit">
    <text evidence="10">Forms a ring-shaped head-to-tail homodimer around DNA.</text>
</comment>
<keyword evidence="4 10" id="KW-0963">Cytoplasm</keyword>
<evidence type="ECO:0000259" key="12">
    <source>
        <dbReference type="Pfam" id="PF02767"/>
    </source>
</evidence>
<keyword evidence="6 10" id="KW-0548">Nucleotidyltransferase</keyword>
<feature type="domain" description="DNA polymerase III beta sliding clamp central" evidence="12">
    <location>
        <begin position="132"/>
        <end position="244"/>
    </location>
</feature>
<comment type="subcellular location">
    <subcellularLocation>
        <location evidence="1 10">Cytoplasm</location>
    </subcellularLocation>
</comment>
<dbReference type="EMBL" id="BMOB01000006">
    <property type="protein sequence ID" value="GGI87011.1"/>
    <property type="molecule type" value="Genomic_DNA"/>
</dbReference>
<evidence type="ECO:0000256" key="2">
    <source>
        <dbReference type="ARBA" id="ARBA00010752"/>
    </source>
</evidence>
<dbReference type="AlphaFoldDB" id="A0A917NC00"/>
<organism evidence="14 15">
    <name type="scientific">Legionella impletisoli</name>
    <dbReference type="NCBI Taxonomy" id="343510"/>
    <lineage>
        <taxon>Bacteria</taxon>
        <taxon>Pseudomonadati</taxon>
        <taxon>Pseudomonadota</taxon>
        <taxon>Gammaproteobacteria</taxon>
        <taxon>Legionellales</taxon>
        <taxon>Legionellaceae</taxon>
        <taxon>Legionella</taxon>
    </lineage>
</organism>
<dbReference type="GO" id="GO:0003677">
    <property type="term" value="F:DNA binding"/>
    <property type="evidence" value="ECO:0007669"/>
    <property type="project" value="UniProtKB-UniRule"/>
</dbReference>
<sequence>MFELSISKQHLLTPLLTVAGAVDKKQSLAILANILITLQGEHVLLTATDLEIEITATIPCQANQASGAITVPAKKFVDIMRSLEDTASPIISCGEKGVVIKAGRSQFKLATLPADHYPNSEDEVSDLELTLARTDLVHLLQSTHFSMSQQDVRVFLNGLLLELEGQQITAVATDGHRMAICKLACDTGGQSQRLLIPRKGIQEVLRLLGNITDDRVTLAAGKNHFKVMTEQYTFVSKLIEARFPPYAKAIPKEQDKHVVLERDVLKRALSRIVILANEKSRAVLLHMQDSQLTLVANNQEHEEAMEHLEAKTQGDELKIGINAGYLQDVLNSVPEGPLQLSMTNSDSSVLVESLQDETYQYIIMPMKI</sequence>
<dbReference type="InterPro" id="IPR022637">
    <property type="entry name" value="DNA_polIII_beta_cen"/>
</dbReference>
<dbReference type="InterPro" id="IPR046938">
    <property type="entry name" value="DNA_clamp_sf"/>
</dbReference>
<dbReference type="GO" id="GO:0005737">
    <property type="term" value="C:cytoplasm"/>
    <property type="evidence" value="ECO:0007669"/>
    <property type="project" value="UniProtKB-SubCell"/>
</dbReference>
<dbReference type="InterPro" id="IPR022634">
    <property type="entry name" value="DNA_polIII_beta_N"/>
</dbReference>
<dbReference type="CDD" id="cd00140">
    <property type="entry name" value="beta_clamp"/>
    <property type="match status" value="1"/>
</dbReference>